<evidence type="ECO:0008006" key="3">
    <source>
        <dbReference type="Google" id="ProtNLM"/>
    </source>
</evidence>
<protein>
    <recommendedName>
        <fullName evidence="3">Nitrogen regulatory protein P-II</fullName>
    </recommendedName>
</protein>
<reference evidence="2" key="1">
    <citation type="submission" date="2015-10" db="EMBL/GenBank/DDBJ databases">
        <title>Niche specialization of a soil ammonia-oxidizing archaeon, Candidatus Nitrosocosmicus oleophilus.</title>
        <authorList>
            <person name="Jung M.-Y."/>
            <person name="Rhee S.-K."/>
        </authorList>
    </citation>
    <scope>NUCLEOTIDE SEQUENCE [LARGE SCALE GENOMIC DNA]</scope>
    <source>
        <strain evidence="2">MY3</strain>
    </source>
</reference>
<dbReference type="Gene3D" id="3.30.70.120">
    <property type="match status" value="1"/>
</dbReference>
<dbReference type="InterPro" id="IPR011322">
    <property type="entry name" value="N-reg_PII-like_a/b"/>
</dbReference>
<proteinExistence type="predicted"/>
<dbReference type="RefSeq" id="WP_196818189.1">
    <property type="nucleotide sequence ID" value="NZ_CP012850.1"/>
</dbReference>
<accession>A0A654LZU5</accession>
<dbReference type="KEGG" id="taa:NMY3_01588"/>
<dbReference type="Proteomes" id="UP000058925">
    <property type="component" value="Chromosome"/>
</dbReference>
<organism evidence="1 2">
    <name type="scientific">Candidatus Nitrosocosmicus oleophilus</name>
    <dbReference type="NCBI Taxonomy" id="1353260"/>
    <lineage>
        <taxon>Archaea</taxon>
        <taxon>Nitrososphaerota</taxon>
        <taxon>Nitrososphaeria</taxon>
        <taxon>Nitrososphaerales</taxon>
        <taxon>Nitrososphaeraceae</taxon>
        <taxon>Candidatus Nitrosocosmicus</taxon>
    </lineage>
</organism>
<sequence>MNENTLPFEISKSEGNEIKVLSGLKKIEIYVSPGQVNDVILVLDELKLEATLYNSQGLGKSKQTLRAGKSGGQNRIIPSDRKTVVTIAEASVLEDLVEKIKHLNDKSDRKIGVLSIQPVDALVHL</sequence>
<dbReference type="SUPFAM" id="SSF54913">
    <property type="entry name" value="GlnB-like"/>
    <property type="match status" value="1"/>
</dbReference>
<dbReference type="AlphaFoldDB" id="A0A654LZU5"/>
<dbReference type="InterPro" id="IPR015867">
    <property type="entry name" value="N-reg_PII/ATP_PRibTrfase_C"/>
</dbReference>
<evidence type="ECO:0000313" key="1">
    <source>
        <dbReference type="EMBL" id="ALI35791.1"/>
    </source>
</evidence>
<evidence type="ECO:0000313" key="2">
    <source>
        <dbReference type="Proteomes" id="UP000058925"/>
    </source>
</evidence>
<gene>
    <name evidence="1" type="ORF">NMY3_01588</name>
</gene>
<dbReference type="EMBL" id="CP012850">
    <property type="protein sequence ID" value="ALI35791.1"/>
    <property type="molecule type" value="Genomic_DNA"/>
</dbReference>
<keyword evidence="2" id="KW-1185">Reference proteome</keyword>
<name>A0A654LZU5_9ARCH</name>
<dbReference type="GeneID" id="60421624"/>